<sequence>MSTFSLERCATNFQEEGWKMFKSGSRKLLFTTTTLGSVLIFCFMCLLSQLRLFVFPLQSLFTYERELTNMKLPVARHSRKLSEVILRNLENYIHLNDQKLLGMERYLREPHILDDKEVEEKIKSLREQYKKSEKIEQNENYKNGNHSENVNNDGVAYSFGEEKVESTCNGIESELCYDVTSCEELTDEEFNERISNLRGYIDMEEILLLWNYVYKNGKRKYMDLKEELWKICEDLSIQHNVPEDCTMKEWMKAYLYMKDELMKKERDDFSELKIFIEAEFNLRWEYISFIIDKKQSWTVIQELMKDNWKNNLSKSFKKCVEEIQEKEMDKNIKTGIKVDHEIGCNGKNNILMEDALL</sequence>
<evidence type="ECO:0000313" key="3">
    <source>
        <dbReference type="EMBL" id="SBT83505.1"/>
    </source>
</evidence>
<feature type="domain" description="Plasmodium RESA N-terminal" evidence="2">
    <location>
        <begin position="184"/>
        <end position="308"/>
    </location>
</feature>
<accession>A0A1D3JCU5</accession>
<dbReference type="InterPro" id="IPR044885">
    <property type="entry name" value="PRESA_N_sf"/>
</dbReference>
<keyword evidence="1" id="KW-1133">Transmembrane helix</keyword>
<dbReference type="InterPro" id="IPR006526">
    <property type="entry name" value="Export_prot_PHISTa/b/c"/>
</dbReference>
<evidence type="ECO:0000313" key="4">
    <source>
        <dbReference type="Proteomes" id="UP000242942"/>
    </source>
</evidence>
<feature type="transmembrane region" description="Helical" evidence="1">
    <location>
        <begin position="28"/>
        <end position="50"/>
    </location>
</feature>
<evidence type="ECO:0000259" key="2">
    <source>
        <dbReference type="Pfam" id="PF09687"/>
    </source>
</evidence>
<organism evidence="3 4">
    <name type="scientific">Plasmodium ovale</name>
    <name type="common">malaria parasite P. ovale</name>
    <dbReference type="NCBI Taxonomy" id="36330"/>
    <lineage>
        <taxon>Eukaryota</taxon>
        <taxon>Sar</taxon>
        <taxon>Alveolata</taxon>
        <taxon>Apicomplexa</taxon>
        <taxon>Aconoidasida</taxon>
        <taxon>Haemosporida</taxon>
        <taxon>Plasmodiidae</taxon>
        <taxon>Plasmodium</taxon>
        <taxon>Plasmodium (Plasmodium)</taxon>
    </lineage>
</organism>
<keyword evidence="1" id="KW-0812">Transmembrane</keyword>
<dbReference type="PANTHER" id="PTHR36193:SF23">
    <property type="entry name" value="PHISTB DOMAIN-CONTAINING RESA-LIKE PROTEIN 1"/>
    <property type="match status" value="1"/>
</dbReference>
<dbReference type="AlphaFoldDB" id="A0A1D3JCU5"/>
<dbReference type="VEuPathDB" id="PlasmoDB:PocGH01_00126000"/>
<dbReference type="EMBL" id="FLRI01000124">
    <property type="protein sequence ID" value="SBT83505.1"/>
    <property type="molecule type" value="Genomic_DNA"/>
</dbReference>
<dbReference type="OrthoDB" id="386117at2759"/>
<dbReference type="NCBIfam" id="TIGR01639">
    <property type="entry name" value="P_fal_TIGR01639"/>
    <property type="match status" value="1"/>
</dbReference>
<dbReference type="VEuPathDB" id="PlasmoDB:POWCR01_060026000"/>
<dbReference type="Gene3D" id="6.10.280.180">
    <property type="entry name" value="Plasmodium RESA, N-terminal helical domain"/>
    <property type="match status" value="1"/>
</dbReference>
<gene>
    <name evidence="3" type="primary">PocGH01_00126000</name>
    <name evidence="3" type="ORF">POCGH01_00126000</name>
</gene>
<name>A0A1D3JCU5_PLAOA</name>
<reference evidence="3 4" key="1">
    <citation type="submission" date="2016-06" db="EMBL/GenBank/DDBJ databases">
        <authorList>
            <consortium name="Pathogen Informatics"/>
        </authorList>
    </citation>
    <scope>NUCLEOTIDE SEQUENCE [LARGE SCALE GENOMIC DNA]</scope>
    <source>
        <strain evidence="3">PocGH01</strain>
    </source>
</reference>
<protein>
    <recommendedName>
        <fullName evidence="2">Plasmodium RESA N-terminal domain-containing protein</fullName>
    </recommendedName>
</protein>
<dbReference type="Proteomes" id="UP000242942">
    <property type="component" value="Unassembled WGS sequence"/>
</dbReference>
<evidence type="ECO:0000256" key="1">
    <source>
        <dbReference type="SAM" id="Phobius"/>
    </source>
</evidence>
<keyword evidence="1" id="KW-0472">Membrane</keyword>
<proteinExistence type="predicted"/>
<dbReference type="PANTHER" id="PTHR36193">
    <property type="entry name" value="PHISTB DOMAIN-CONTAINING RESA-LIKE PROTEIN 1"/>
    <property type="match status" value="1"/>
</dbReference>
<dbReference type="InterPro" id="IPR019111">
    <property type="entry name" value="PRESA_N"/>
</dbReference>
<keyword evidence="4" id="KW-1185">Reference proteome</keyword>
<dbReference type="Pfam" id="PF09687">
    <property type="entry name" value="PRESAN"/>
    <property type="match status" value="1"/>
</dbReference>